<dbReference type="InterPro" id="IPR015955">
    <property type="entry name" value="Lactate_DH/Glyco_Ohase_4_C"/>
</dbReference>
<dbReference type="HOGENOM" id="CLU_045951_1_1_0"/>
<keyword evidence="4 12" id="KW-0378">Hydrolase</keyword>
<evidence type="ECO:0000256" key="11">
    <source>
        <dbReference type="PIRSR" id="PIRSR601088-4"/>
    </source>
</evidence>
<evidence type="ECO:0000256" key="8">
    <source>
        <dbReference type="ARBA" id="ARBA00023295"/>
    </source>
</evidence>
<evidence type="ECO:0000256" key="4">
    <source>
        <dbReference type="ARBA" id="ARBA00022801"/>
    </source>
</evidence>
<keyword evidence="7" id="KW-0119">Carbohydrate metabolism</keyword>
<evidence type="ECO:0000256" key="5">
    <source>
        <dbReference type="ARBA" id="ARBA00023027"/>
    </source>
</evidence>
<dbReference type="SUPFAM" id="SSF51735">
    <property type="entry name" value="NAD(P)-binding Rossmann-fold domains"/>
    <property type="match status" value="1"/>
</dbReference>
<name>A0A081C150_VECG1</name>
<keyword evidence="8 12" id="KW-0326">Glycosidase</keyword>
<dbReference type="PRINTS" id="PR00732">
    <property type="entry name" value="GLHYDRLASE4"/>
</dbReference>
<evidence type="ECO:0000256" key="2">
    <source>
        <dbReference type="ARBA" id="ARBA00010141"/>
    </source>
</evidence>
<dbReference type="Pfam" id="PF11975">
    <property type="entry name" value="Glyco_hydro_4C"/>
    <property type="match status" value="1"/>
</dbReference>
<dbReference type="InterPro" id="IPR053715">
    <property type="entry name" value="GH4_Enzyme_sf"/>
</dbReference>
<keyword evidence="3 10" id="KW-0479">Metal-binding</keyword>
<keyword evidence="5 12" id="KW-0520">NAD</keyword>
<proteinExistence type="inferred from homology"/>
<keyword evidence="10" id="KW-0533">Nickel</keyword>
<comment type="cofactor">
    <cofactor evidence="12">
        <name>NAD(+)</name>
        <dbReference type="ChEBI" id="CHEBI:57540"/>
    </cofactor>
    <text evidence="12">Binds 1 NAD(+) per subunit.</text>
</comment>
<dbReference type="GO" id="GO:0046872">
    <property type="term" value="F:metal ion binding"/>
    <property type="evidence" value="ECO:0007669"/>
    <property type="project" value="UniProtKB-KW"/>
</dbReference>
<dbReference type="GO" id="GO:0005975">
    <property type="term" value="P:carbohydrate metabolic process"/>
    <property type="evidence" value="ECO:0007669"/>
    <property type="project" value="InterPro"/>
</dbReference>
<dbReference type="PANTHER" id="PTHR32092">
    <property type="entry name" value="6-PHOSPHO-BETA-GLUCOSIDASE-RELATED"/>
    <property type="match status" value="1"/>
</dbReference>
<accession>A0A081C150</accession>
<dbReference type="InterPro" id="IPR022616">
    <property type="entry name" value="Glyco_hydro_4_C"/>
</dbReference>
<feature type="binding site" evidence="10">
    <location>
        <position position="171"/>
    </location>
    <ligand>
        <name>Mn(2+)</name>
        <dbReference type="ChEBI" id="CHEBI:29035"/>
    </ligand>
</feature>
<evidence type="ECO:0000256" key="1">
    <source>
        <dbReference type="ARBA" id="ARBA00001936"/>
    </source>
</evidence>
<dbReference type="InterPro" id="IPR001088">
    <property type="entry name" value="Glyco_hydro_4"/>
</dbReference>
<evidence type="ECO:0000313" key="14">
    <source>
        <dbReference type="EMBL" id="GAK58305.1"/>
    </source>
</evidence>
<dbReference type="Pfam" id="PF02056">
    <property type="entry name" value="Glyco_hydro_4"/>
    <property type="match status" value="1"/>
</dbReference>
<feature type="binding site" evidence="10">
    <location>
        <position position="201"/>
    </location>
    <ligand>
        <name>Mn(2+)</name>
        <dbReference type="ChEBI" id="CHEBI:29035"/>
    </ligand>
</feature>
<gene>
    <name evidence="14" type="ORF">U27_05279</name>
</gene>
<dbReference type="Proteomes" id="UP000030661">
    <property type="component" value="Unassembled WGS sequence"/>
</dbReference>
<dbReference type="InterPro" id="IPR036291">
    <property type="entry name" value="NAD(P)-bd_dom_sf"/>
</dbReference>
<evidence type="ECO:0000259" key="13">
    <source>
        <dbReference type="Pfam" id="PF11975"/>
    </source>
</evidence>
<dbReference type="GO" id="GO:0004553">
    <property type="term" value="F:hydrolase activity, hydrolyzing O-glycosyl compounds"/>
    <property type="evidence" value="ECO:0007669"/>
    <property type="project" value="InterPro"/>
</dbReference>
<dbReference type="SUPFAM" id="SSF56327">
    <property type="entry name" value="LDH C-terminal domain-like"/>
    <property type="match status" value="1"/>
</dbReference>
<feature type="domain" description="Glycosyl hydrolase family 4 C-terminal" evidence="13">
    <location>
        <begin position="198"/>
        <end position="420"/>
    </location>
</feature>
<keyword evidence="6 10" id="KW-0464">Manganese</keyword>
<evidence type="ECO:0000313" key="15">
    <source>
        <dbReference type="Proteomes" id="UP000030661"/>
    </source>
</evidence>
<evidence type="ECO:0000256" key="9">
    <source>
        <dbReference type="PIRSR" id="PIRSR601088-2"/>
    </source>
</evidence>
<dbReference type="STRING" id="1499967.U27_05279"/>
<evidence type="ECO:0000256" key="7">
    <source>
        <dbReference type="ARBA" id="ARBA00023277"/>
    </source>
</evidence>
<keyword evidence="10" id="KW-0170">Cobalt</keyword>
<feature type="binding site" evidence="9">
    <location>
        <position position="149"/>
    </location>
    <ligand>
        <name>substrate</name>
    </ligand>
</feature>
<dbReference type="GO" id="GO:0016616">
    <property type="term" value="F:oxidoreductase activity, acting on the CH-OH group of donors, NAD or NADP as acceptor"/>
    <property type="evidence" value="ECO:0007669"/>
    <property type="project" value="InterPro"/>
</dbReference>
<reference evidence="14" key="1">
    <citation type="journal article" date="2015" name="PeerJ">
        <title>First genomic representation of candidate bacterial phylum KSB3 points to enhanced environmental sensing as a trigger of wastewater bulking.</title>
        <authorList>
            <person name="Sekiguchi Y."/>
            <person name="Ohashi A."/>
            <person name="Parks D.H."/>
            <person name="Yamauchi T."/>
            <person name="Tyson G.W."/>
            <person name="Hugenholtz P."/>
        </authorList>
    </citation>
    <scope>NUCLEOTIDE SEQUENCE [LARGE SCALE GENOMIC DNA]</scope>
</reference>
<organism evidence="14">
    <name type="scientific">Vecturithrix granuli</name>
    <dbReference type="NCBI Taxonomy" id="1499967"/>
    <lineage>
        <taxon>Bacteria</taxon>
        <taxon>Candidatus Moduliflexota</taxon>
        <taxon>Candidatus Vecturitrichia</taxon>
        <taxon>Candidatus Vecturitrichales</taxon>
        <taxon>Candidatus Vecturitrichaceae</taxon>
        <taxon>Candidatus Vecturithrix</taxon>
    </lineage>
</organism>
<dbReference type="EMBL" id="DF820467">
    <property type="protein sequence ID" value="GAK58305.1"/>
    <property type="molecule type" value="Genomic_DNA"/>
</dbReference>
<dbReference type="eggNOG" id="COG1486">
    <property type="taxonomic scope" value="Bacteria"/>
</dbReference>
<protein>
    <submittedName>
        <fullName evidence="14">Putative alpha-galactosidase</fullName>
    </submittedName>
</protein>
<keyword evidence="10" id="KW-0408">Iron</keyword>
<keyword evidence="15" id="KW-1185">Reference proteome</keyword>
<evidence type="ECO:0000256" key="10">
    <source>
        <dbReference type="PIRSR" id="PIRSR601088-3"/>
    </source>
</evidence>
<comment type="similarity">
    <text evidence="2 12">Belongs to the glycosyl hydrolase 4 family.</text>
</comment>
<evidence type="ECO:0000256" key="3">
    <source>
        <dbReference type="ARBA" id="ARBA00022723"/>
    </source>
</evidence>
<dbReference type="Gene3D" id="3.90.1820.10">
    <property type="entry name" value="AglA-like glucosidase"/>
    <property type="match status" value="1"/>
</dbReference>
<dbReference type="AlphaFoldDB" id="A0A081C150"/>
<evidence type="ECO:0000256" key="6">
    <source>
        <dbReference type="ARBA" id="ARBA00023211"/>
    </source>
</evidence>
<sequence>MSSKIVLIGAGSATFGFNVLGDIFKSKVLPGSTLVLHDINAARLGQVESITQRYIQAHNLPYKLEATTSREKALKNADFCIISIEVGNRFELWEQDWRIPQQYGNRQVYGENGGPGGLFHSLRIIPPILDICKDIQRICPQAHVFNLSNPMSRICLAVNRKYPGLSFTGLCHEIATLPEILSNMLGVPFAELETKSGGLNHFTILLKATYKASGKDAYPDIREKAAAYLETLPELTDWLRETHKQTDIPATFKGRRWSDRWLIKAILEHFGYLPITVDSHFGEYIQWAQGVVDHKGIIDFYNWYKDWSFTHTPEIRPEGTEGTERVIPIIEGILTDSQHEELAVNVMNDGFIENLTSDIVVEVPAIISKQGVQGVKLGKFPKGIVGLFNNQVAAHDLTVEAALAGSRELALQALLVDPQVDSLRGAEQMLDTILDLQKPYLGYIR</sequence>
<comment type="cofactor">
    <cofactor evidence="1">
        <name>Mn(2+)</name>
        <dbReference type="ChEBI" id="CHEBI:29035"/>
    </cofactor>
</comment>
<evidence type="ECO:0000256" key="12">
    <source>
        <dbReference type="RuleBase" id="RU361152"/>
    </source>
</evidence>
<feature type="site" description="Increases basicity of active site Tyr" evidence="11">
    <location>
        <position position="111"/>
    </location>
</feature>